<comment type="caution">
    <text evidence="1">The sequence shown here is derived from an EMBL/GenBank/DDBJ whole genome shotgun (WGS) entry which is preliminary data.</text>
</comment>
<dbReference type="EMBL" id="JANHAX010000006">
    <property type="protein sequence ID" value="MDQ2091768.1"/>
    <property type="molecule type" value="Genomic_DNA"/>
</dbReference>
<dbReference type="SUPFAM" id="SSF53800">
    <property type="entry name" value="Chelatase"/>
    <property type="match status" value="1"/>
</dbReference>
<name>A0AAE3WHN9_9RHOB</name>
<organism evidence="1 2">
    <name type="scientific">Marimonas arenosa</name>
    <dbReference type="NCBI Taxonomy" id="1795305"/>
    <lineage>
        <taxon>Bacteria</taxon>
        <taxon>Pseudomonadati</taxon>
        <taxon>Pseudomonadota</taxon>
        <taxon>Alphaproteobacteria</taxon>
        <taxon>Rhodobacterales</taxon>
        <taxon>Paracoccaceae</taxon>
        <taxon>Marimonas</taxon>
    </lineage>
</organism>
<proteinExistence type="predicted"/>
<protein>
    <submittedName>
        <fullName evidence="1">Cobalamin biosynthesis protein CbiX</fullName>
    </submittedName>
</protein>
<dbReference type="AlphaFoldDB" id="A0AAE3WHN9"/>
<accession>A0AAE3WHN9</accession>
<evidence type="ECO:0000313" key="2">
    <source>
        <dbReference type="Proteomes" id="UP001226762"/>
    </source>
</evidence>
<dbReference type="RefSeq" id="WP_306737067.1">
    <property type="nucleotide sequence ID" value="NZ_JANHAX010000006.1"/>
</dbReference>
<keyword evidence="2" id="KW-1185">Reference proteome</keyword>
<evidence type="ECO:0000313" key="1">
    <source>
        <dbReference type="EMBL" id="MDQ2091768.1"/>
    </source>
</evidence>
<reference evidence="1" key="2">
    <citation type="submission" date="2023-02" db="EMBL/GenBank/DDBJ databases">
        <title>'Rhodoalgimonas zhirmunskyi' gen. nov., isolated from a red alga.</title>
        <authorList>
            <person name="Nedashkovskaya O.I."/>
            <person name="Otstavnykh N.Y."/>
            <person name="Bystritskaya E.P."/>
            <person name="Balabanova L.A."/>
            <person name="Isaeva M.P."/>
        </authorList>
    </citation>
    <scope>NUCLEOTIDE SEQUENCE</scope>
    <source>
        <strain evidence="1">KCTC 52189</strain>
    </source>
</reference>
<gene>
    <name evidence="1" type="ORF">NO357_17845</name>
</gene>
<dbReference type="Gene3D" id="3.40.50.1400">
    <property type="match status" value="2"/>
</dbReference>
<reference evidence="1" key="1">
    <citation type="submission" date="2022-07" db="EMBL/GenBank/DDBJ databases">
        <authorList>
            <person name="Otstavnykh N."/>
            <person name="Isaeva M."/>
            <person name="Bystritskaya E."/>
        </authorList>
    </citation>
    <scope>NUCLEOTIDE SEQUENCE</scope>
    <source>
        <strain evidence="1">KCTC 52189</strain>
    </source>
</reference>
<dbReference type="Proteomes" id="UP001226762">
    <property type="component" value="Unassembled WGS sequence"/>
</dbReference>
<sequence length="238" mass="25083">MAQVTDHHALIDAAGKPSDSGAMETTLYGLAAQVFASLRGWAVYGATLAAPGAIERAKAGLERSLIFPFCRAPGWFVDMCLPNRLGPDTGKILVPLGCDPGLPAHSRDMLLKIRPLGGLDAEETAVLLAADGSPRCPESSDAVRQFSVALKRQLLTRCFHLGYVKELPLLRDMTGIDGPAICVPFFAAGGGHVKHEAPEALTQAGFSGAGVPSFIRYSGLVGLVALPLERAGRDRRVA</sequence>